<dbReference type="AlphaFoldDB" id="A0A2J0Z7M4"/>
<reference evidence="6 7" key="1">
    <citation type="submission" date="2017-06" db="EMBL/GenBank/DDBJ databases">
        <title>Ensifer strains isolated from leguminous trees and herbs display diverse denitrification phenotypes with some acting as strong N2O sinks.</title>
        <authorList>
            <person name="Woliy K."/>
            <person name="Mania D."/>
            <person name="Bakken L.R."/>
            <person name="Frostegard A."/>
        </authorList>
    </citation>
    <scope>NUCLEOTIDE SEQUENCE [LARGE SCALE GENOMIC DNA]</scope>
    <source>
        <strain evidence="6 7">AC50a</strain>
    </source>
</reference>
<comment type="caution">
    <text evidence="6">The sequence shown here is derived from an EMBL/GenBank/DDBJ whole genome shotgun (WGS) entry which is preliminary data.</text>
</comment>
<name>A0A2J0Z7M4_RHIML</name>
<proteinExistence type="predicted"/>
<keyword evidence="2 4" id="KW-0547">Nucleotide-binding</keyword>
<dbReference type="Pfam" id="PF21360">
    <property type="entry name" value="PylC-like_N"/>
    <property type="match status" value="1"/>
</dbReference>
<evidence type="ECO:0000313" key="6">
    <source>
        <dbReference type="EMBL" id="PJR16519.1"/>
    </source>
</evidence>
<evidence type="ECO:0000256" key="2">
    <source>
        <dbReference type="ARBA" id="ARBA00022741"/>
    </source>
</evidence>
<dbReference type="RefSeq" id="WP_100670563.1">
    <property type="nucleotide sequence ID" value="NZ_NJGD01000002.1"/>
</dbReference>
<dbReference type="PANTHER" id="PTHR43585:SF2">
    <property type="entry name" value="ATP-GRASP ENZYME FSQD"/>
    <property type="match status" value="1"/>
</dbReference>
<dbReference type="PROSITE" id="PS50975">
    <property type="entry name" value="ATP_GRASP"/>
    <property type="match status" value="1"/>
</dbReference>
<dbReference type="EMBL" id="NJGD01000002">
    <property type="protein sequence ID" value="PJR16519.1"/>
    <property type="molecule type" value="Genomic_DNA"/>
</dbReference>
<dbReference type="InterPro" id="IPR048764">
    <property type="entry name" value="PylC_N"/>
</dbReference>
<dbReference type="PANTHER" id="PTHR43585">
    <property type="entry name" value="FUMIPYRROLE BIOSYNTHESIS PROTEIN C"/>
    <property type="match status" value="1"/>
</dbReference>
<feature type="domain" description="ATP-grasp" evidence="5">
    <location>
        <begin position="118"/>
        <end position="290"/>
    </location>
</feature>
<dbReference type="InterPro" id="IPR052032">
    <property type="entry name" value="ATP-dep_AA_Ligase"/>
</dbReference>
<keyword evidence="1" id="KW-0436">Ligase</keyword>
<dbReference type="GO" id="GO:0016874">
    <property type="term" value="F:ligase activity"/>
    <property type="evidence" value="ECO:0007669"/>
    <property type="project" value="UniProtKB-KW"/>
</dbReference>
<keyword evidence="3 4" id="KW-0067">ATP-binding</keyword>
<dbReference type="Proteomes" id="UP000231987">
    <property type="component" value="Unassembled WGS sequence"/>
</dbReference>
<dbReference type="Pfam" id="PF15632">
    <property type="entry name" value="ATPgrasp_Ter"/>
    <property type="match status" value="1"/>
</dbReference>
<dbReference type="NCBIfam" id="NF009402">
    <property type="entry name" value="PRK12767.1-1"/>
    <property type="match status" value="1"/>
</dbReference>
<evidence type="ECO:0000256" key="1">
    <source>
        <dbReference type="ARBA" id="ARBA00022598"/>
    </source>
</evidence>
<dbReference type="InterPro" id="IPR011761">
    <property type="entry name" value="ATP-grasp"/>
</dbReference>
<evidence type="ECO:0000313" key="7">
    <source>
        <dbReference type="Proteomes" id="UP000231987"/>
    </source>
</evidence>
<gene>
    <name evidence="6" type="ORF">CEJ86_07040</name>
</gene>
<evidence type="ECO:0000256" key="3">
    <source>
        <dbReference type="ARBA" id="ARBA00022840"/>
    </source>
</evidence>
<evidence type="ECO:0000259" key="5">
    <source>
        <dbReference type="PROSITE" id="PS50975"/>
    </source>
</evidence>
<protein>
    <submittedName>
        <fullName evidence="6">Carbamoyl phosphate synthase</fullName>
    </submittedName>
</protein>
<accession>A0A2J0Z7M4</accession>
<dbReference type="InterPro" id="IPR013815">
    <property type="entry name" value="ATP_grasp_subdomain_1"/>
</dbReference>
<dbReference type="Gene3D" id="3.30.1490.20">
    <property type="entry name" value="ATP-grasp fold, A domain"/>
    <property type="match status" value="1"/>
</dbReference>
<organism evidence="6 7">
    <name type="scientific">Rhizobium meliloti</name>
    <name type="common">Ensifer meliloti</name>
    <name type="synonym">Sinorhizobium meliloti</name>
    <dbReference type="NCBI Taxonomy" id="382"/>
    <lineage>
        <taxon>Bacteria</taxon>
        <taxon>Pseudomonadati</taxon>
        <taxon>Pseudomonadota</taxon>
        <taxon>Alphaproteobacteria</taxon>
        <taxon>Hyphomicrobiales</taxon>
        <taxon>Rhizobiaceae</taxon>
        <taxon>Sinorhizobium/Ensifer group</taxon>
        <taxon>Sinorhizobium</taxon>
    </lineage>
</organism>
<dbReference type="SUPFAM" id="SSF56059">
    <property type="entry name" value="Glutathione synthetase ATP-binding domain-like"/>
    <property type="match status" value="1"/>
</dbReference>
<dbReference type="Gene3D" id="3.40.50.20">
    <property type="match status" value="1"/>
</dbReference>
<dbReference type="GO" id="GO:0005524">
    <property type="term" value="F:ATP binding"/>
    <property type="evidence" value="ECO:0007669"/>
    <property type="project" value="UniProtKB-UniRule"/>
</dbReference>
<sequence length="331" mass="36387">MKVFITGAGALLGQGIIRALRRSTLNARIIVGDPSPLSAGLYWGDAAYLVPMAKDPSYLDRLGELLRAERPDILIPGTDVELPILAANREAIERTYGTKVIISSPRVVSIANDKWLTSEFFRERGLGYVPSCLPGDEDTLIEECGFPLVVKPRVGARSIGFSVVRNREQLARAIEEQPGIVIQKHVGSETSEYTAGTLTFDGKCRATIVMRRDLRDGNTYRAFAEPFPALNKAMAEAADALGAYGPANFQFRLDDGVPRIFEINARFSGTTAVRIHAGFNEVEMCIRRLLFDEPIEQPQITPVTILRHWSETVVRPGDLVTASSAKLDETV</sequence>
<dbReference type="Gene3D" id="3.30.470.20">
    <property type="entry name" value="ATP-grasp fold, B domain"/>
    <property type="match status" value="1"/>
</dbReference>
<evidence type="ECO:0000256" key="4">
    <source>
        <dbReference type="PROSITE-ProRule" id="PRU00409"/>
    </source>
</evidence>
<dbReference type="GO" id="GO:0046872">
    <property type="term" value="F:metal ion binding"/>
    <property type="evidence" value="ECO:0007669"/>
    <property type="project" value="InterPro"/>
</dbReference>